<sequence>MAWPEAYPDILACDSMPATLPRIGEVVTGTTGR</sequence>
<evidence type="ECO:0000313" key="1">
    <source>
        <dbReference type="EMBL" id="MBB5133830.1"/>
    </source>
</evidence>
<keyword evidence="2" id="KW-1185">Reference proteome</keyword>
<reference evidence="1 2" key="1">
    <citation type="submission" date="2020-08" db="EMBL/GenBank/DDBJ databases">
        <title>Genomic Encyclopedia of Type Strains, Phase IV (KMG-IV): sequencing the most valuable type-strain genomes for metagenomic binning, comparative biology and taxonomic classification.</title>
        <authorList>
            <person name="Goeker M."/>
        </authorList>
    </citation>
    <scope>NUCLEOTIDE SEQUENCE [LARGE SCALE GENOMIC DNA]</scope>
    <source>
        <strain evidence="1 2">DSM 45615</strain>
    </source>
</reference>
<dbReference type="EMBL" id="JACHGN010000007">
    <property type="protein sequence ID" value="MBB5133830.1"/>
    <property type="molecule type" value="Genomic_DNA"/>
</dbReference>
<name>A0A840P8R7_9ACTN</name>
<evidence type="ECO:0000313" key="2">
    <source>
        <dbReference type="Proteomes" id="UP000578449"/>
    </source>
</evidence>
<dbReference type="AlphaFoldDB" id="A0A840P8R7"/>
<gene>
    <name evidence="1" type="ORF">HNP84_003556</name>
</gene>
<dbReference type="Proteomes" id="UP000578449">
    <property type="component" value="Unassembled WGS sequence"/>
</dbReference>
<comment type="caution">
    <text evidence="1">The sequence shown here is derived from an EMBL/GenBank/DDBJ whole genome shotgun (WGS) entry which is preliminary data.</text>
</comment>
<proteinExistence type="predicted"/>
<organism evidence="1 2">
    <name type="scientific">Thermocatellispora tengchongensis</name>
    <dbReference type="NCBI Taxonomy" id="1073253"/>
    <lineage>
        <taxon>Bacteria</taxon>
        <taxon>Bacillati</taxon>
        <taxon>Actinomycetota</taxon>
        <taxon>Actinomycetes</taxon>
        <taxon>Streptosporangiales</taxon>
        <taxon>Streptosporangiaceae</taxon>
        <taxon>Thermocatellispora</taxon>
    </lineage>
</organism>
<accession>A0A840P8R7</accession>
<protein>
    <submittedName>
        <fullName evidence="1">Uncharacterized protein</fullName>
    </submittedName>
</protein>